<dbReference type="Pfam" id="PF00528">
    <property type="entry name" value="BPD_transp_1"/>
    <property type="match status" value="1"/>
</dbReference>
<evidence type="ECO:0000256" key="6">
    <source>
        <dbReference type="ARBA" id="ARBA00023136"/>
    </source>
</evidence>
<keyword evidence="6 7" id="KW-0472">Membrane</keyword>
<feature type="transmembrane region" description="Helical" evidence="7">
    <location>
        <begin position="313"/>
        <end position="337"/>
    </location>
</feature>
<dbReference type="SUPFAM" id="SSF161098">
    <property type="entry name" value="MetI-like"/>
    <property type="match status" value="1"/>
</dbReference>
<dbReference type="RefSeq" id="WP_161868762.1">
    <property type="nucleotide sequence ID" value="NZ_MAEI02000001.1"/>
</dbReference>
<dbReference type="InterPro" id="IPR000515">
    <property type="entry name" value="MetI-like"/>
</dbReference>
<gene>
    <name evidence="9" type="ORF">BAU18_002936</name>
</gene>
<dbReference type="EMBL" id="MAEI02000001">
    <property type="protein sequence ID" value="MEO1783316.1"/>
    <property type="molecule type" value="Genomic_DNA"/>
</dbReference>
<protein>
    <submittedName>
        <fullName evidence="9">Oligopeptide transport system permease</fullName>
    </submittedName>
</protein>
<feature type="transmembrane region" description="Helical" evidence="7">
    <location>
        <begin position="413"/>
        <end position="438"/>
    </location>
</feature>
<comment type="caution">
    <text evidence="9">The sequence shown here is derived from an EMBL/GenBank/DDBJ whole genome shotgun (WGS) entry which is preliminary data.</text>
</comment>
<keyword evidence="4 7" id="KW-0812">Transmembrane</keyword>
<name>A0ABV0F5H4_9ENTE</name>
<reference evidence="9" key="1">
    <citation type="submission" date="2016-06" db="EMBL/GenBank/DDBJ databases">
        <authorList>
            <person name="Van Tyne D."/>
        </authorList>
    </citation>
    <scope>NUCLEOTIDE SEQUENCE</scope>
    <source>
        <strain evidence="9">JM9A</strain>
    </source>
</reference>
<evidence type="ECO:0000256" key="4">
    <source>
        <dbReference type="ARBA" id="ARBA00022692"/>
    </source>
</evidence>
<keyword evidence="3" id="KW-1003">Cell membrane</keyword>
<organism evidence="9 10">
    <name type="scientific">Enterococcus diestrammenae</name>
    <dbReference type="NCBI Taxonomy" id="1155073"/>
    <lineage>
        <taxon>Bacteria</taxon>
        <taxon>Bacillati</taxon>
        <taxon>Bacillota</taxon>
        <taxon>Bacilli</taxon>
        <taxon>Lactobacillales</taxon>
        <taxon>Enterococcaceae</taxon>
        <taxon>Enterococcus</taxon>
    </lineage>
</organism>
<dbReference type="PANTHER" id="PTHR30465:SF0">
    <property type="entry name" value="OLIGOPEPTIDE TRANSPORT SYSTEM PERMEASE PROTEIN APPB"/>
    <property type="match status" value="1"/>
</dbReference>
<dbReference type="CDD" id="cd06261">
    <property type="entry name" value="TM_PBP2"/>
    <property type="match status" value="1"/>
</dbReference>
<feature type="transmembrane region" description="Helical" evidence="7">
    <location>
        <begin position="357"/>
        <end position="377"/>
    </location>
</feature>
<feature type="transmembrane region" description="Helical" evidence="7">
    <location>
        <begin position="12"/>
        <end position="31"/>
    </location>
</feature>
<evidence type="ECO:0000256" key="5">
    <source>
        <dbReference type="ARBA" id="ARBA00022989"/>
    </source>
</evidence>
<dbReference type="Gene3D" id="1.10.3720.10">
    <property type="entry name" value="MetI-like"/>
    <property type="match status" value="1"/>
</dbReference>
<evidence type="ECO:0000256" key="1">
    <source>
        <dbReference type="ARBA" id="ARBA00004651"/>
    </source>
</evidence>
<accession>A0ABV0F5H4</accession>
<evidence type="ECO:0000259" key="8">
    <source>
        <dbReference type="PROSITE" id="PS50928"/>
    </source>
</evidence>
<keyword evidence="10" id="KW-1185">Reference proteome</keyword>
<dbReference type="InterPro" id="IPR035906">
    <property type="entry name" value="MetI-like_sf"/>
</dbReference>
<evidence type="ECO:0000256" key="3">
    <source>
        <dbReference type="ARBA" id="ARBA00022475"/>
    </source>
</evidence>
<keyword evidence="5 7" id="KW-1133">Transmembrane helix</keyword>
<proteinExistence type="inferred from homology"/>
<keyword evidence="2 7" id="KW-0813">Transport</keyword>
<sequence>MKRYLFYRILRSILSIFLVTTLTYGVIYSLIPRKTIFQNDVTYGKLKSKPDDMKDYENTAFSKMGYLDYYPSKELVAEVKKDNPEVTAEVSDANTKIYQKWAKENGFKLEQYPISKGYYAVKELPLYTRVFRFYKNMIQVDHPWKINDPDNKDLKRGYKIVNDPMAGWALVGSGTQYKYQIYFNNQFPYIHQNIIRLNLGTSYPTFAGQPVTQVIGGGQGKSDSKEVTFETGRKSKTAVDIYSRQYQMTANLSSRDKNMYNDNYTVTVNNYQDPSMVGNSMRMGIIAVIISYGLAIPMSMLMSRFKGRFPDKFGIALVTVLISVPSLAFIYFFRFIGSSVFNLPDLFPTLGASSIKSYILPTVILGLLSVSGIVIWLRRYMIDQQSADYVKFAKAKGLSAGEISRKHIFKNAAIPLVNGIPSAVIGTIAGATITETVFAAPGMGKMLPDAIKAHNNPIVIGLVFIFTTISIFSILLGDIAMTMVDPRINLSEKGGK</sequence>
<dbReference type="PROSITE" id="PS50928">
    <property type="entry name" value="ABC_TM1"/>
    <property type="match status" value="1"/>
</dbReference>
<evidence type="ECO:0000313" key="9">
    <source>
        <dbReference type="EMBL" id="MEO1783316.1"/>
    </source>
</evidence>
<feature type="transmembrane region" description="Helical" evidence="7">
    <location>
        <begin position="458"/>
        <end position="477"/>
    </location>
</feature>
<evidence type="ECO:0000256" key="7">
    <source>
        <dbReference type="RuleBase" id="RU363032"/>
    </source>
</evidence>
<feature type="transmembrane region" description="Helical" evidence="7">
    <location>
        <begin position="281"/>
        <end position="301"/>
    </location>
</feature>
<evidence type="ECO:0000313" key="10">
    <source>
        <dbReference type="Proteomes" id="UP001429357"/>
    </source>
</evidence>
<dbReference type="PANTHER" id="PTHR30465">
    <property type="entry name" value="INNER MEMBRANE ABC TRANSPORTER"/>
    <property type="match status" value="1"/>
</dbReference>
<feature type="domain" description="ABC transmembrane type-1" evidence="8">
    <location>
        <begin position="277"/>
        <end position="477"/>
    </location>
</feature>
<comment type="subcellular location">
    <subcellularLocation>
        <location evidence="1 7">Cell membrane</location>
        <topology evidence="1 7">Multi-pass membrane protein</topology>
    </subcellularLocation>
</comment>
<reference evidence="9" key="2">
    <citation type="submission" date="2024-02" db="EMBL/GenBank/DDBJ databases">
        <title>The Genome Sequence of Enterococcus diestrammenae JM9A.</title>
        <authorList>
            <person name="Earl A."/>
            <person name="Manson A."/>
            <person name="Gilmore M."/>
            <person name="Sanders J."/>
            <person name="Shea T."/>
            <person name="Howe W."/>
            <person name="Livny J."/>
            <person name="Cuomo C."/>
            <person name="Neafsey D."/>
            <person name="Birren B."/>
        </authorList>
    </citation>
    <scope>NUCLEOTIDE SEQUENCE</scope>
    <source>
        <strain evidence="9">JM9A</strain>
    </source>
</reference>
<evidence type="ECO:0000256" key="2">
    <source>
        <dbReference type="ARBA" id="ARBA00022448"/>
    </source>
</evidence>
<dbReference type="Proteomes" id="UP001429357">
    <property type="component" value="Unassembled WGS sequence"/>
</dbReference>
<comment type="similarity">
    <text evidence="7">Belongs to the binding-protein-dependent transport system permease family.</text>
</comment>